<evidence type="ECO:0000313" key="2">
    <source>
        <dbReference type="Proteomes" id="UP000527324"/>
    </source>
</evidence>
<dbReference type="AlphaFoldDB" id="A0A7W9C8U4"/>
<sequence length="94" mass="10315">MMTEPDVLAAFEGPAPQADLLTRNEASVYLAELGIRLKPASLARMWSTGSGGPPCRHIRSKPFYPRDLLRDWAQRQITAVRTGAPAAAQARRRG</sequence>
<dbReference type="Proteomes" id="UP000527324">
    <property type="component" value="Unassembled WGS sequence"/>
</dbReference>
<reference evidence="1 2" key="1">
    <citation type="submission" date="2020-08" db="EMBL/GenBank/DDBJ databases">
        <title>Genomic Encyclopedia of Type Strains, Phase IV (KMG-IV): sequencing the most valuable type-strain genomes for metagenomic binning, comparative biology and taxonomic classification.</title>
        <authorList>
            <person name="Goeker M."/>
        </authorList>
    </citation>
    <scope>NUCLEOTIDE SEQUENCE [LARGE SCALE GENOMIC DNA]</scope>
    <source>
        <strain evidence="1 2">DSM 4731</strain>
    </source>
</reference>
<protein>
    <submittedName>
        <fullName evidence="1">Uncharacterized protein</fullName>
    </submittedName>
</protein>
<dbReference type="EMBL" id="JACHOQ010000006">
    <property type="protein sequence ID" value="MBB5740777.1"/>
    <property type="molecule type" value="Genomic_DNA"/>
</dbReference>
<dbReference type="RefSeq" id="WP_260171212.1">
    <property type="nucleotide sequence ID" value="NZ_JACHOQ010000006.1"/>
</dbReference>
<evidence type="ECO:0000313" key="1">
    <source>
        <dbReference type="EMBL" id="MBB5740777.1"/>
    </source>
</evidence>
<proteinExistence type="predicted"/>
<organism evidence="1 2">
    <name type="scientific">Brevundimonas aurantiaca</name>
    <dbReference type="NCBI Taxonomy" id="74316"/>
    <lineage>
        <taxon>Bacteria</taxon>
        <taxon>Pseudomonadati</taxon>
        <taxon>Pseudomonadota</taxon>
        <taxon>Alphaproteobacteria</taxon>
        <taxon>Caulobacterales</taxon>
        <taxon>Caulobacteraceae</taxon>
        <taxon>Brevundimonas</taxon>
    </lineage>
</organism>
<name>A0A7W9C8U4_9CAUL</name>
<keyword evidence="2" id="KW-1185">Reference proteome</keyword>
<gene>
    <name evidence="1" type="ORF">GGQ93_002506</name>
</gene>
<comment type="caution">
    <text evidence="1">The sequence shown here is derived from an EMBL/GenBank/DDBJ whole genome shotgun (WGS) entry which is preliminary data.</text>
</comment>
<accession>A0A7W9C8U4</accession>